<proteinExistence type="predicted"/>
<accession>A0A014NZX0</accession>
<dbReference type="EMBL" id="JBOK01000016">
    <property type="protein sequence ID" value="EXU79445.1"/>
    <property type="molecule type" value="Genomic_DNA"/>
</dbReference>
<comment type="caution">
    <text evidence="1">The sequence shown here is derived from an EMBL/GenBank/DDBJ whole genome shotgun (WGS) entry which is preliminary data.</text>
</comment>
<evidence type="ECO:0000313" key="1">
    <source>
        <dbReference type="EMBL" id="EXU79445.1"/>
    </source>
</evidence>
<reference evidence="1 2" key="1">
    <citation type="submission" date="2014-01" db="EMBL/GenBank/DDBJ databases">
        <title>Interspecies Systems Biology Uncovers Metabolites Affecting C. elegans Gene Expression and Life History Traits.</title>
        <authorList>
            <person name="Watson E."/>
            <person name="Macneil L.T."/>
            <person name="Ritter A.D."/>
            <person name="Yilmaz L.S."/>
            <person name="Rosebrock A.P."/>
            <person name="Caudy A.A."/>
            <person name="Walhout A.J."/>
        </authorList>
    </citation>
    <scope>NUCLEOTIDE SEQUENCE [LARGE SCALE GENOMIC DNA]</scope>
    <source>
        <strain evidence="1 2">DA1877</strain>
    </source>
</reference>
<dbReference type="AlphaFoldDB" id="A0A014NZX0"/>
<name>A0A014NZX0_9BURK</name>
<evidence type="ECO:0000313" key="2">
    <source>
        <dbReference type="Proteomes" id="UP000020766"/>
    </source>
</evidence>
<organism evidence="1 2">
    <name type="scientific">Comamonas aquatica DA1877</name>
    <dbReference type="NCBI Taxonomy" id="1457173"/>
    <lineage>
        <taxon>Bacteria</taxon>
        <taxon>Pseudomonadati</taxon>
        <taxon>Pseudomonadota</taxon>
        <taxon>Betaproteobacteria</taxon>
        <taxon>Burkholderiales</taxon>
        <taxon>Comamonadaceae</taxon>
        <taxon>Comamonas</taxon>
    </lineage>
</organism>
<dbReference type="RefSeq" id="WP_043385111.1">
    <property type="nucleotide sequence ID" value="NZ_JBOK01000016.1"/>
</dbReference>
<gene>
    <name evidence="1" type="ORF">AX13_04875</name>
</gene>
<dbReference type="PATRIC" id="fig|1457173.3.peg.2653"/>
<dbReference type="Proteomes" id="UP000020766">
    <property type="component" value="Unassembled WGS sequence"/>
</dbReference>
<protein>
    <submittedName>
        <fullName evidence="1">Uncharacterized protein</fullName>
    </submittedName>
</protein>
<sequence>MHDVATLTADAIQQAQARAADPGVDAAAEGMPVSTVVRKLFVLLQGSYGSLFVSKFATGLKDGQGRDKGVRAAMSIWQARLGHFPADVLEAAAYRVMAENPAFPPNLPQIEAACHAAMPRQTYAQQQGLTALPPPAPAQPVQVSLQERNDGKDWARRILARLKNGDTSICRYTAMSARMALGLEAKL</sequence>
<keyword evidence="2" id="KW-1185">Reference proteome</keyword>